<evidence type="ECO:0000256" key="6">
    <source>
        <dbReference type="RuleBase" id="RU004355"/>
    </source>
</evidence>
<keyword evidence="11" id="KW-1185">Reference proteome</keyword>
<evidence type="ECO:0000256" key="7">
    <source>
        <dbReference type="SAM" id="Coils"/>
    </source>
</evidence>
<feature type="domain" description="OB-fold nucleic acid binding" evidence="9">
    <location>
        <begin position="7"/>
        <end position="100"/>
    </location>
</feature>
<feature type="coiled-coil region" evidence="7">
    <location>
        <begin position="309"/>
        <end position="378"/>
    </location>
</feature>
<dbReference type="Proteomes" id="UP000054363">
    <property type="component" value="Unassembled WGS sequence"/>
</dbReference>
<comment type="subcellular location">
    <subcellularLocation>
        <location evidence="5 6">Cytoplasm</location>
    </subcellularLocation>
</comment>
<evidence type="ECO:0000313" key="10">
    <source>
        <dbReference type="EMBL" id="KFZ30471.1"/>
    </source>
</evidence>
<dbReference type="PANTHER" id="PTHR30008:SF0">
    <property type="entry name" value="EXODEOXYRIBONUCLEASE 7 LARGE SUBUNIT"/>
    <property type="match status" value="1"/>
</dbReference>
<evidence type="ECO:0000256" key="3">
    <source>
        <dbReference type="ARBA" id="ARBA00022801"/>
    </source>
</evidence>
<dbReference type="GO" id="GO:0008855">
    <property type="term" value="F:exodeoxyribonuclease VII activity"/>
    <property type="evidence" value="ECO:0007669"/>
    <property type="project" value="UniProtKB-UniRule"/>
</dbReference>
<accession>A0A094JD26</accession>
<dbReference type="GO" id="GO:0006308">
    <property type="term" value="P:DNA catabolic process"/>
    <property type="evidence" value="ECO:0007669"/>
    <property type="project" value="UniProtKB-UniRule"/>
</dbReference>
<comment type="caution">
    <text evidence="10">The sequence shown here is derived from an EMBL/GenBank/DDBJ whole genome shotgun (WGS) entry which is preliminary data.</text>
</comment>
<gene>
    <name evidence="5 10" type="primary">xseA</name>
    <name evidence="10" type="ORF">IDSA_10440</name>
</gene>
<evidence type="ECO:0000256" key="1">
    <source>
        <dbReference type="ARBA" id="ARBA00022490"/>
    </source>
</evidence>
<dbReference type="Pfam" id="PF02601">
    <property type="entry name" value="Exonuc_VII_L"/>
    <property type="match status" value="1"/>
</dbReference>
<evidence type="ECO:0000256" key="5">
    <source>
        <dbReference type="HAMAP-Rule" id="MF_00378"/>
    </source>
</evidence>
<dbReference type="InterPro" id="IPR003753">
    <property type="entry name" value="Exonuc_VII_L"/>
</dbReference>
<dbReference type="RefSeq" id="WP_034776421.1">
    <property type="nucleotide sequence ID" value="NZ_JPER01000005.1"/>
</dbReference>
<comment type="subunit">
    <text evidence="5">Heterooligomer composed of large and small subunits.</text>
</comment>
<keyword evidence="4 5" id="KW-0269">Exonuclease</keyword>
<keyword evidence="2 5" id="KW-0540">Nuclease</keyword>
<comment type="catalytic activity">
    <reaction evidence="5 6">
        <text>Exonucleolytic cleavage in either 5'- to 3'- or 3'- to 5'-direction to yield nucleoside 5'-phosphates.</text>
        <dbReference type="EC" id="3.1.11.6"/>
    </reaction>
</comment>
<dbReference type="GO" id="GO:0005737">
    <property type="term" value="C:cytoplasm"/>
    <property type="evidence" value="ECO:0007669"/>
    <property type="project" value="UniProtKB-SubCell"/>
</dbReference>
<evidence type="ECO:0000259" key="9">
    <source>
        <dbReference type="Pfam" id="PF13742"/>
    </source>
</evidence>
<sequence length="441" mass="50171">MQQPHVFSVASLNAEVRQVLEQGFGSIWLVGEISNFAAPGSGHWYFTLKDERAQIKAAMFRNANQRVKIRPQHGMQVLVRAKLTVYEPRGDYQLIIEHMEDAGAGLLQQRYEQLKQKLQLAGLFDPALKQPLPENIRKVGVITSPTGAAVRDILAVLKRRDPAIEVVIYPSSVQGQSATGELLNMLQRAITRNEVDVLILARGGGSLEDLWCFNDEQLAYALHSCPLPTISAVGHETDFTICDYVADVRAPTPSAAAELISRDQRENLQRISHLEHRLNQLWLRQQRQLQQRLGYIQGRLQQQDPQRQLQQNGQRLDELQLRIEGAMKRIIDQRNRLQAHQQQRLLTIHPQRRLPIARQQLSQVRQRLQQAIINLVKDQRQRYRAASQELHLVSPLQTIERGYAVVQTEDGKVIRDPAQLNSGQEFSVRVAKGEFVAKKSG</sequence>
<dbReference type="GO" id="GO:0003676">
    <property type="term" value="F:nucleic acid binding"/>
    <property type="evidence" value="ECO:0007669"/>
    <property type="project" value="InterPro"/>
</dbReference>
<dbReference type="EC" id="3.1.11.6" evidence="5"/>
<proteinExistence type="inferred from homology"/>
<dbReference type="HAMAP" id="MF_00378">
    <property type="entry name" value="Exonuc_7_L"/>
    <property type="match status" value="1"/>
</dbReference>
<name>A0A094JD26_9GAMM</name>
<comment type="function">
    <text evidence="5">Bidirectionally degrades single-stranded DNA into large acid-insoluble oligonucleotides, which are then degraded further into small acid-soluble oligonucleotides.</text>
</comment>
<dbReference type="PANTHER" id="PTHR30008">
    <property type="entry name" value="EXODEOXYRIBONUCLEASE 7 LARGE SUBUNIT"/>
    <property type="match status" value="1"/>
</dbReference>
<dbReference type="OrthoDB" id="9802795at2"/>
<evidence type="ECO:0000256" key="2">
    <source>
        <dbReference type="ARBA" id="ARBA00022722"/>
    </source>
</evidence>
<evidence type="ECO:0000259" key="8">
    <source>
        <dbReference type="Pfam" id="PF02601"/>
    </source>
</evidence>
<keyword evidence="3 5" id="KW-0378">Hydrolase</keyword>
<dbReference type="CDD" id="cd04489">
    <property type="entry name" value="ExoVII_LU_OBF"/>
    <property type="match status" value="1"/>
</dbReference>
<organism evidence="10 11">
    <name type="scientific">Pseudidiomarina salinarum</name>
    <dbReference type="NCBI Taxonomy" id="435908"/>
    <lineage>
        <taxon>Bacteria</taxon>
        <taxon>Pseudomonadati</taxon>
        <taxon>Pseudomonadota</taxon>
        <taxon>Gammaproteobacteria</taxon>
        <taxon>Alteromonadales</taxon>
        <taxon>Idiomarinaceae</taxon>
        <taxon>Pseudidiomarina</taxon>
    </lineage>
</organism>
<dbReference type="GO" id="GO:0009318">
    <property type="term" value="C:exodeoxyribonuclease VII complex"/>
    <property type="evidence" value="ECO:0007669"/>
    <property type="project" value="UniProtKB-UniRule"/>
</dbReference>
<keyword evidence="7" id="KW-0175">Coiled coil</keyword>
<evidence type="ECO:0000313" key="11">
    <source>
        <dbReference type="Proteomes" id="UP000054363"/>
    </source>
</evidence>
<dbReference type="InterPro" id="IPR025824">
    <property type="entry name" value="OB-fold_nuc-bd_dom"/>
</dbReference>
<comment type="similarity">
    <text evidence="5 6">Belongs to the XseA family.</text>
</comment>
<dbReference type="InterPro" id="IPR020579">
    <property type="entry name" value="Exonuc_VII_lsu_C"/>
</dbReference>
<keyword evidence="1 5" id="KW-0963">Cytoplasm</keyword>
<reference evidence="10 11" key="1">
    <citation type="submission" date="2014-06" db="EMBL/GenBank/DDBJ databases">
        <title>The draft genome sequence of Idiomarina salinarum ISL-52.</title>
        <authorList>
            <person name="Du J."/>
            <person name="Shao Z."/>
        </authorList>
    </citation>
    <scope>NUCLEOTIDE SEQUENCE [LARGE SCALE GENOMIC DNA]</scope>
    <source>
        <strain evidence="10 11">ISL-52</strain>
    </source>
</reference>
<protein>
    <recommendedName>
        <fullName evidence="5">Exodeoxyribonuclease 7 large subunit</fullName>
        <ecNumber evidence="5">3.1.11.6</ecNumber>
    </recommendedName>
    <alternativeName>
        <fullName evidence="5">Exodeoxyribonuclease VII large subunit</fullName>
        <shortName evidence="5">Exonuclease VII large subunit</shortName>
    </alternativeName>
</protein>
<dbReference type="STRING" id="435908.IDSA_10440"/>
<dbReference type="NCBIfam" id="TIGR00237">
    <property type="entry name" value="xseA"/>
    <property type="match status" value="1"/>
</dbReference>
<feature type="domain" description="Exonuclease VII large subunit C-terminal" evidence="8">
    <location>
        <begin position="123"/>
        <end position="437"/>
    </location>
</feature>
<dbReference type="eggNOG" id="COG1570">
    <property type="taxonomic scope" value="Bacteria"/>
</dbReference>
<evidence type="ECO:0000256" key="4">
    <source>
        <dbReference type="ARBA" id="ARBA00022839"/>
    </source>
</evidence>
<dbReference type="EMBL" id="JPER01000005">
    <property type="protein sequence ID" value="KFZ30471.1"/>
    <property type="molecule type" value="Genomic_DNA"/>
</dbReference>
<dbReference type="AlphaFoldDB" id="A0A094JD26"/>
<dbReference type="Pfam" id="PF13742">
    <property type="entry name" value="tRNA_anti_2"/>
    <property type="match status" value="1"/>
</dbReference>